<keyword evidence="8" id="KW-1185">Reference proteome</keyword>
<dbReference type="InterPro" id="IPR013083">
    <property type="entry name" value="Znf_RING/FYVE/PHD"/>
</dbReference>
<dbReference type="InterPro" id="IPR001841">
    <property type="entry name" value="Znf_RING"/>
</dbReference>
<dbReference type="GO" id="GO:0061630">
    <property type="term" value="F:ubiquitin protein ligase activity"/>
    <property type="evidence" value="ECO:0007669"/>
    <property type="project" value="TreeGrafter"/>
</dbReference>
<evidence type="ECO:0000313" key="7">
    <source>
        <dbReference type="EMBL" id="KAJ7751196.1"/>
    </source>
</evidence>
<protein>
    <recommendedName>
        <fullName evidence="6">RING-type domain-containing protein</fullName>
    </recommendedName>
</protein>
<evidence type="ECO:0000256" key="2">
    <source>
        <dbReference type="ARBA" id="ARBA00022771"/>
    </source>
</evidence>
<reference evidence="7" key="1">
    <citation type="submission" date="2023-03" db="EMBL/GenBank/DDBJ databases">
        <title>Massive genome expansion in bonnet fungi (Mycena s.s.) driven by repeated elements and novel gene families across ecological guilds.</title>
        <authorList>
            <consortium name="Lawrence Berkeley National Laboratory"/>
            <person name="Harder C.B."/>
            <person name="Miyauchi S."/>
            <person name="Viragh M."/>
            <person name="Kuo A."/>
            <person name="Thoen E."/>
            <person name="Andreopoulos B."/>
            <person name="Lu D."/>
            <person name="Skrede I."/>
            <person name="Drula E."/>
            <person name="Henrissat B."/>
            <person name="Morin E."/>
            <person name="Kohler A."/>
            <person name="Barry K."/>
            <person name="LaButti K."/>
            <person name="Morin E."/>
            <person name="Salamov A."/>
            <person name="Lipzen A."/>
            <person name="Mereny Z."/>
            <person name="Hegedus B."/>
            <person name="Baldrian P."/>
            <person name="Stursova M."/>
            <person name="Weitz H."/>
            <person name="Taylor A."/>
            <person name="Grigoriev I.V."/>
            <person name="Nagy L.G."/>
            <person name="Martin F."/>
            <person name="Kauserud H."/>
        </authorList>
    </citation>
    <scope>NUCLEOTIDE SEQUENCE</scope>
    <source>
        <strain evidence="7">CBHHK188m</strain>
    </source>
</reference>
<dbReference type="PROSITE" id="PS50089">
    <property type="entry name" value="ZF_RING_2"/>
    <property type="match status" value="1"/>
</dbReference>
<feature type="region of interest" description="Disordered" evidence="5">
    <location>
        <begin position="77"/>
        <end position="117"/>
    </location>
</feature>
<feature type="compositionally biased region" description="Low complexity" evidence="5">
    <location>
        <begin position="340"/>
        <end position="359"/>
    </location>
</feature>
<proteinExistence type="predicted"/>
<organism evidence="7 8">
    <name type="scientific">Mycena maculata</name>
    <dbReference type="NCBI Taxonomy" id="230809"/>
    <lineage>
        <taxon>Eukaryota</taxon>
        <taxon>Fungi</taxon>
        <taxon>Dikarya</taxon>
        <taxon>Basidiomycota</taxon>
        <taxon>Agaricomycotina</taxon>
        <taxon>Agaricomycetes</taxon>
        <taxon>Agaricomycetidae</taxon>
        <taxon>Agaricales</taxon>
        <taxon>Marasmiineae</taxon>
        <taxon>Mycenaceae</taxon>
        <taxon>Mycena</taxon>
    </lineage>
</organism>
<evidence type="ECO:0000313" key="8">
    <source>
        <dbReference type="Proteomes" id="UP001215280"/>
    </source>
</evidence>
<evidence type="ECO:0000256" key="3">
    <source>
        <dbReference type="ARBA" id="ARBA00022833"/>
    </source>
</evidence>
<dbReference type="AlphaFoldDB" id="A0AAD7N8E3"/>
<dbReference type="SUPFAM" id="SSF57850">
    <property type="entry name" value="RING/U-box"/>
    <property type="match status" value="1"/>
</dbReference>
<dbReference type="Proteomes" id="UP001215280">
    <property type="component" value="Unassembled WGS sequence"/>
</dbReference>
<evidence type="ECO:0000256" key="5">
    <source>
        <dbReference type="SAM" id="MobiDB-lite"/>
    </source>
</evidence>
<sequence length="377" mass="40568">MSSREPLWFCHECNAEMRPLMVPDPVCASCHGTFVEKMENPTDDPREFHRHGPPEMGGDELPLGLETFLFALQSMAERGASEPRTTNRPPDQRSTGPRVTRTFELRTSGGAGPTRSIRIETPLGALGGENPDQPTMADFMQRRPGDGPGGITGPIMARYLMALLGREHLTDMFARGMGDGAQPGRMGDYVFNQEALDQIITQLMETSNSHRPVPATEEIIENLPREVLEIGSATLDKDCAVCKDQFNLNTEDPDEQIVITLPCQHPFHEPCILPWLKSSGTCPVCRHALVPQPEHHGPPPPASSGTGPDTRHGPPSPALGANGALLQSLFGYVGNGGRPSGSSGSQSGSSGSSRPRSNSDTTGSNHVPGGWDVEELD</sequence>
<dbReference type="SMART" id="SM00184">
    <property type="entry name" value="RING"/>
    <property type="match status" value="1"/>
</dbReference>
<dbReference type="GO" id="GO:0006511">
    <property type="term" value="P:ubiquitin-dependent protein catabolic process"/>
    <property type="evidence" value="ECO:0007669"/>
    <property type="project" value="TreeGrafter"/>
</dbReference>
<dbReference type="Gene3D" id="3.30.40.10">
    <property type="entry name" value="Zinc/RING finger domain, C3HC4 (zinc finger)"/>
    <property type="match status" value="1"/>
</dbReference>
<dbReference type="GO" id="GO:0008270">
    <property type="term" value="F:zinc ion binding"/>
    <property type="evidence" value="ECO:0007669"/>
    <property type="project" value="UniProtKB-KW"/>
</dbReference>
<comment type="caution">
    <text evidence="7">The sequence shown here is derived from an EMBL/GenBank/DDBJ whole genome shotgun (WGS) entry which is preliminary data.</text>
</comment>
<dbReference type="InterPro" id="IPR051834">
    <property type="entry name" value="RING_finger_E3_ligase"/>
</dbReference>
<accession>A0AAD7N8E3</accession>
<evidence type="ECO:0000256" key="1">
    <source>
        <dbReference type="ARBA" id="ARBA00022723"/>
    </source>
</evidence>
<keyword evidence="2 4" id="KW-0863">Zinc-finger</keyword>
<evidence type="ECO:0000256" key="4">
    <source>
        <dbReference type="PROSITE-ProRule" id="PRU00175"/>
    </source>
</evidence>
<name>A0AAD7N8E3_9AGAR</name>
<keyword evidence="1" id="KW-0479">Metal-binding</keyword>
<gene>
    <name evidence="7" type="ORF">DFH07DRAFT_826443</name>
</gene>
<dbReference type="GO" id="GO:0005634">
    <property type="term" value="C:nucleus"/>
    <property type="evidence" value="ECO:0007669"/>
    <property type="project" value="TreeGrafter"/>
</dbReference>
<feature type="domain" description="RING-type" evidence="6">
    <location>
        <begin position="239"/>
        <end position="286"/>
    </location>
</feature>
<keyword evidence="3" id="KW-0862">Zinc</keyword>
<dbReference type="Pfam" id="PF13639">
    <property type="entry name" value="zf-RING_2"/>
    <property type="match status" value="1"/>
</dbReference>
<feature type="region of interest" description="Disordered" evidence="5">
    <location>
        <begin position="293"/>
        <end position="377"/>
    </location>
</feature>
<feature type="compositionally biased region" description="Polar residues" evidence="5">
    <location>
        <begin position="83"/>
        <end position="97"/>
    </location>
</feature>
<dbReference type="EMBL" id="JARJLG010000079">
    <property type="protein sequence ID" value="KAJ7751196.1"/>
    <property type="molecule type" value="Genomic_DNA"/>
</dbReference>
<dbReference type="PANTHER" id="PTHR45931:SF3">
    <property type="entry name" value="RING ZINC FINGER-CONTAINING PROTEIN"/>
    <property type="match status" value="1"/>
</dbReference>
<dbReference type="PANTHER" id="PTHR45931">
    <property type="entry name" value="SI:CH211-59O9.10"/>
    <property type="match status" value="1"/>
</dbReference>
<evidence type="ECO:0000259" key="6">
    <source>
        <dbReference type="PROSITE" id="PS50089"/>
    </source>
</evidence>